<reference evidence="8" key="1">
    <citation type="submission" date="2025-08" db="UniProtKB">
        <authorList>
            <consortium name="RefSeq"/>
        </authorList>
    </citation>
    <scope>IDENTIFICATION</scope>
</reference>
<organism evidence="8">
    <name type="scientific">Nicotiana tabacum</name>
    <name type="common">Common tobacco</name>
    <dbReference type="NCBI Taxonomy" id="4097"/>
    <lineage>
        <taxon>Eukaryota</taxon>
        <taxon>Viridiplantae</taxon>
        <taxon>Streptophyta</taxon>
        <taxon>Embryophyta</taxon>
        <taxon>Tracheophyta</taxon>
        <taxon>Spermatophyta</taxon>
        <taxon>Magnoliopsida</taxon>
        <taxon>eudicotyledons</taxon>
        <taxon>Gunneridae</taxon>
        <taxon>Pentapetalae</taxon>
        <taxon>asterids</taxon>
        <taxon>lamiids</taxon>
        <taxon>Solanales</taxon>
        <taxon>Solanaceae</taxon>
        <taxon>Nicotianoideae</taxon>
        <taxon>Nicotianeae</taxon>
        <taxon>Nicotiana</taxon>
    </lineage>
</organism>
<feature type="transmembrane region" description="Helical" evidence="7">
    <location>
        <begin position="38"/>
        <end position="63"/>
    </location>
</feature>
<keyword evidence="5 7" id="KW-1133">Transmembrane helix</keyword>
<evidence type="ECO:0000256" key="6">
    <source>
        <dbReference type="ARBA" id="ARBA00023136"/>
    </source>
</evidence>
<keyword evidence="4 7" id="KW-0812">Transmembrane</keyword>
<dbReference type="Pfam" id="PF16913">
    <property type="entry name" value="PUNUT"/>
    <property type="match status" value="1"/>
</dbReference>
<dbReference type="OrthoDB" id="1279689at2759"/>
<evidence type="ECO:0000256" key="1">
    <source>
        <dbReference type="ARBA" id="ARBA00004370"/>
    </source>
</evidence>
<dbReference type="RefSeq" id="XP_016502635.1">
    <property type="nucleotide sequence ID" value="XM_016647149.1"/>
</dbReference>
<name>A0A1S4CNJ7_TOBAC</name>
<sequence>MGDTSVVVQSQVQADDEATMEATSHNVTHQYKWWIQMVIYSIFVLSGQSIGLPIAPVLAVIFLHDKLTGVKVMSMLLAIWGFVSYIYQHYLDDLKDKAAKNVQVVERSEVSLIERS</sequence>
<gene>
    <name evidence="8" type="primary">LOC107820805</name>
</gene>
<comment type="subcellular location">
    <subcellularLocation>
        <location evidence="1">Membrane</location>
    </subcellularLocation>
</comment>
<evidence type="ECO:0000313" key="8">
    <source>
        <dbReference type="RefSeq" id="XP_016502635.1"/>
    </source>
</evidence>
<evidence type="ECO:0000256" key="7">
    <source>
        <dbReference type="SAM" id="Phobius"/>
    </source>
</evidence>
<evidence type="ECO:0000256" key="4">
    <source>
        <dbReference type="ARBA" id="ARBA00022692"/>
    </source>
</evidence>
<proteinExistence type="inferred from homology"/>
<accession>A0A1S4CNJ7</accession>
<dbReference type="InterPro" id="IPR030182">
    <property type="entry name" value="PUP_plant"/>
</dbReference>
<evidence type="ECO:0000256" key="3">
    <source>
        <dbReference type="ARBA" id="ARBA00022448"/>
    </source>
</evidence>
<keyword evidence="6 7" id="KW-0472">Membrane</keyword>
<feature type="transmembrane region" description="Helical" evidence="7">
    <location>
        <begin position="69"/>
        <end position="87"/>
    </location>
</feature>
<dbReference type="PANTHER" id="PTHR31376:SF17">
    <property type="entry name" value="PURINE PERMEASE 21-RELATED"/>
    <property type="match status" value="1"/>
</dbReference>
<dbReference type="GO" id="GO:0016020">
    <property type="term" value="C:membrane"/>
    <property type="evidence" value="ECO:0007669"/>
    <property type="project" value="UniProtKB-SubCell"/>
</dbReference>
<evidence type="ECO:0000256" key="2">
    <source>
        <dbReference type="ARBA" id="ARBA00006213"/>
    </source>
</evidence>
<dbReference type="PANTHER" id="PTHR31376">
    <property type="entry name" value="OS09G0467300 PROTEIN-RELATED"/>
    <property type="match status" value="1"/>
</dbReference>
<dbReference type="GO" id="GO:0005345">
    <property type="term" value="F:purine nucleobase transmembrane transporter activity"/>
    <property type="evidence" value="ECO:0007669"/>
    <property type="project" value="UniProtKB-ARBA"/>
</dbReference>
<evidence type="ECO:0000256" key="5">
    <source>
        <dbReference type="ARBA" id="ARBA00022989"/>
    </source>
</evidence>
<comment type="similarity">
    <text evidence="2">Belongs to the purine permeases (TC 2.A.7.14) family.</text>
</comment>
<keyword evidence="3" id="KW-0813">Transport</keyword>
<dbReference type="AlphaFoldDB" id="A0A1S4CNJ7"/>
<protein>
    <submittedName>
        <fullName evidence="8">Probable purine permease 9 isoform X3</fullName>
    </submittedName>
</protein>
<dbReference type="GO" id="GO:0015211">
    <property type="term" value="F:purine nucleoside transmembrane transporter activity"/>
    <property type="evidence" value="ECO:0007669"/>
    <property type="project" value="InterPro"/>
</dbReference>